<evidence type="ECO:0000313" key="3">
    <source>
        <dbReference type="EMBL" id="GJT32485.1"/>
    </source>
</evidence>
<protein>
    <submittedName>
        <fullName evidence="3">Uncharacterized protein</fullName>
    </submittedName>
</protein>
<comment type="caution">
    <text evidence="3">The sequence shown here is derived from an EMBL/GenBank/DDBJ whole genome shotgun (WGS) entry which is preliminary data.</text>
</comment>
<keyword evidence="1" id="KW-0175">Coiled coil</keyword>
<name>A0ABQ5D0R5_9ASTR</name>
<keyword evidence="4" id="KW-1185">Reference proteome</keyword>
<feature type="region of interest" description="Disordered" evidence="2">
    <location>
        <begin position="463"/>
        <end position="483"/>
    </location>
</feature>
<dbReference type="EMBL" id="BQNB010014797">
    <property type="protein sequence ID" value="GJT32485.1"/>
    <property type="molecule type" value="Genomic_DNA"/>
</dbReference>
<organism evidence="3 4">
    <name type="scientific">Tanacetum coccineum</name>
    <dbReference type="NCBI Taxonomy" id="301880"/>
    <lineage>
        <taxon>Eukaryota</taxon>
        <taxon>Viridiplantae</taxon>
        <taxon>Streptophyta</taxon>
        <taxon>Embryophyta</taxon>
        <taxon>Tracheophyta</taxon>
        <taxon>Spermatophyta</taxon>
        <taxon>Magnoliopsida</taxon>
        <taxon>eudicotyledons</taxon>
        <taxon>Gunneridae</taxon>
        <taxon>Pentapetalae</taxon>
        <taxon>asterids</taxon>
        <taxon>campanulids</taxon>
        <taxon>Asterales</taxon>
        <taxon>Asteraceae</taxon>
        <taxon>Asteroideae</taxon>
        <taxon>Anthemideae</taxon>
        <taxon>Anthemidinae</taxon>
        <taxon>Tanacetum</taxon>
    </lineage>
</organism>
<feature type="compositionally biased region" description="Basic and acidic residues" evidence="2">
    <location>
        <begin position="467"/>
        <end position="480"/>
    </location>
</feature>
<dbReference type="Proteomes" id="UP001151760">
    <property type="component" value="Unassembled WGS sequence"/>
</dbReference>
<feature type="coiled-coil region" evidence="1">
    <location>
        <begin position="310"/>
        <end position="355"/>
    </location>
</feature>
<evidence type="ECO:0000256" key="2">
    <source>
        <dbReference type="SAM" id="MobiDB-lite"/>
    </source>
</evidence>
<sequence length="724" mass="85009">MASMPSANPMLVILIEMDKYYRNLLGLFEKNHKRESIFYTSKEEQRLLNVCIEGKYILREWQTYFEAFQNLFQRDIKEMKDAFEQNDVYLDEIENQNDLLKDQLLEASLTKDIKNLVITSCMEIRNKDLHDEIERILRLVMMHLKSNRNCQKELSKVETHQCDEAKVKNNFDEIETRNIELEYRVASLIKENEHLKLTYKNLFDSIKKSRVQTKTSNVTQDEAENLKSQLFEFAETKFKNILEKIEFFKKKQLDISELNMESGENVCDNAKCEFLTKFVELEKVLTQQTKDFNDVKLELSNRTAKFEAYFEKLEKTKVVLERQLARKVDDSKAEKDQFLKEINHLRTQLENLKGKSVQTKFDKHSILGKPPADKLLINSQISKSWFTPKVDVQKSLSKPVTTQSLPKNEKDQLLKRIAYLESKLASQDIRSCQKEYHELRTSYNALKVKFDSLNRQKWNINVSKSSKPKESVSEKVHTGESSKPFSRRVSQFTTYSLQKDRKFSKKSQRFETFSPQKGFKTRASHAKNQFFETSHSCFTPVKQVWSPIKESQTFEASSSQKSFKTSTFKGKNHVFVTPHSRFTPVKQVWRPKQSHSKSFKYSKSEMLSMQNKNDFASTINKKGRVSNETNFQDVSSNDINKWKSSSSTRFKTPFETPSFKNQWNIKRNFKSPLIPRELFSNETPVSSPRWNSTSLHRLDTTFNWFSKFGKPVSTVLKWVPKVVV</sequence>
<accession>A0ABQ5D0R5</accession>
<proteinExistence type="predicted"/>
<evidence type="ECO:0000256" key="1">
    <source>
        <dbReference type="SAM" id="Coils"/>
    </source>
</evidence>
<evidence type="ECO:0000313" key="4">
    <source>
        <dbReference type="Proteomes" id="UP001151760"/>
    </source>
</evidence>
<reference evidence="3" key="2">
    <citation type="submission" date="2022-01" db="EMBL/GenBank/DDBJ databases">
        <authorList>
            <person name="Yamashiro T."/>
            <person name="Shiraishi A."/>
            <person name="Satake H."/>
            <person name="Nakayama K."/>
        </authorList>
    </citation>
    <scope>NUCLEOTIDE SEQUENCE</scope>
</reference>
<reference evidence="3" key="1">
    <citation type="journal article" date="2022" name="Int. J. Mol. Sci.">
        <title>Draft Genome of Tanacetum Coccineum: Genomic Comparison of Closely Related Tanacetum-Family Plants.</title>
        <authorList>
            <person name="Yamashiro T."/>
            <person name="Shiraishi A."/>
            <person name="Nakayama K."/>
            <person name="Satake H."/>
        </authorList>
    </citation>
    <scope>NUCLEOTIDE SEQUENCE</scope>
</reference>
<gene>
    <name evidence="3" type="ORF">Tco_0922904</name>
</gene>